<dbReference type="Proteomes" id="UP001595868">
    <property type="component" value="Unassembled WGS sequence"/>
</dbReference>
<organism evidence="1 2">
    <name type="scientific">Micromonospora zhanjiangensis</name>
    <dbReference type="NCBI Taxonomy" id="1522057"/>
    <lineage>
        <taxon>Bacteria</taxon>
        <taxon>Bacillati</taxon>
        <taxon>Actinomycetota</taxon>
        <taxon>Actinomycetes</taxon>
        <taxon>Micromonosporales</taxon>
        <taxon>Micromonosporaceae</taxon>
        <taxon>Micromonospora</taxon>
    </lineage>
</organism>
<evidence type="ECO:0000313" key="1">
    <source>
        <dbReference type="EMBL" id="MFC4108612.1"/>
    </source>
</evidence>
<gene>
    <name evidence="1" type="ORF">ACFOX0_22095</name>
</gene>
<name>A0ABV8KR95_9ACTN</name>
<reference evidence="2" key="1">
    <citation type="journal article" date="2019" name="Int. J. Syst. Evol. Microbiol.">
        <title>The Global Catalogue of Microorganisms (GCM) 10K type strain sequencing project: providing services to taxonomists for standard genome sequencing and annotation.</title>
        <authorList>
            <consortium name="The Broad Institute Genomics Platform"/>
            <consortium name="The Broad Institute Genome Sequencing Center for Infectious Disease"/>
            <person name="Wu L."/>
            <person name="Ma J."/>
        </authorList>
    </citation>
    <scope>NUCLEOTIDE SEQUENCE [LARGE SCALE GENOMIC DNA]</scope>
    <source>
        <strain evidence="2">2902at01</strain>
    </source>
</reference>
<dbReference type="EMBL" id="JBHSBN010000017">
    <property type="protein sequence ID" value="MFC4108612.1"/>
    <property type="molecule type" value="Genomic_DNA"/>
</dbReference>
<comment type="caution">
    <text evidence="1">The sequence shown here is derived from an EMBL/GenBank/DDBJ whole genome shotgun (WGS) entry which is preliminary data.</text>
</comment>
<keyword evidence="2" id="KW-1185">Reference proteome</keyword>
<dbReference type="RefSeq" id="WP_377549128.1">
    <property type="nucleotide sequence ID" value="NZ_JBHSBN010000017.1"/>
</dbReference>
<sequence>MLGLDYQMVWWPDAFCERLVEAGYRVARYDNRYTGSYGRSEGGRQR</sequence>
<evidence type="ECO:0000313" key="2">
    <source>
        <dbReference type="Proteomes" id="UP001595868"/>
    </source>
</evidence>
<proteinExistence type="predicted"/>
<protein>
    <submittedName>
        <fullName evidence="1">Uncharacterized protein</fullName>
    </submittedName>
</protein>
<accession>A0ABV8KR95</accession>